<dbReference type="Proteomes" id="UP001596060">
    <property type="component" value="Unassembled WGS sequence"/>
</dbReference>
<gene>
    <name evidence="2" type="ORF">ACFPN9_09510</name>
</gene>
<comment type="caution">
    <text evidence="2">The sequence shown here is derived from an EMBL/GenBank/DDBJ whole genome shotgun (WGS) entry which is preliminary data.</text>
</comment>
<keyword evidence="1" id="KW-0472">Membrane</keyword>
<evidence type="ECO:0000256" key="1">
    <source>
        <dbReference type="SAM" id="Phobius"/>
    </source>
</evidence>
<keyword evidence="3" id="KW-1185">Reference proteome</keyword>
<dbReference type="RefSeq" id="WP_377816671.1">
    <property type="nucleotide sequence ID" value="NZ_JBHSLU010000017.1"/>
</dbReference>
<reference evidence="3" key="1">
    <citation type="journal article" date="2019" name="Int. J. Syst. Evol. Microbiol.">
        <title>The Global Catalogue of Microorganisms (GCM) 10K type strain sequencing project: providing services to taxonomists for standard genome sequencing and annotation.</title>
        <authorList>
            <consortium name="The Broad Institute Genomics Platform"/>
            <consortium name="The Broad Institute Genome Sequencing Center for Infectious Disease"/>
            <person name="Wu L."/>
            <person name="Ma J."/>
        </authorList>
    </citation>
    <scope>NUCLEOTIDE SEQUENCE [LARGE SCALE GENOMIC DNA]</scope>
    <source>
        <strain evidence="3">CCUG 43117</strain>
    </source>
</reference>
<keyword evidence="1" id="KW-1133">Transmembrane helix</keyword>
<feature type="transmembrane region" description="Helical" evidence="1">
    <location>
        <begin position="45"/>
        <end position="65"/>
    </location>
</feature>
<proteinExistence type="predicted"/>
<evidence type="ECO:0000313" key="2">
    <source>
        <dbReference type="EMBL" id="MFC5505493.1"/>
    </source>
</evidence>
<feature type="transmembrane region" description="Helical" evidence="1">
    <location>
        <begin position="20"/>
        <end position="39"/>
    </location>
</feature>
<evidence type="ECO:0000313" key="3">
    <source>
        <dbReference type="Proteomes" id="UP001596060"/>
    </source>
</evidence>
<protein>
    <submittedName>
        <fullName evidence="2">Uncharacterized protein</fullName>
    </submittedName>
</protein>
<keyword evidence="1" id="KW-0812">Transmembrane</keyword>
<sequence length="71" mass="7677">MEHRETYHLSDRTPSTPFDFTMFTIAFLAVIICVGVPALSTYLGFTKFALGAHIVTAIIGVGFAIKIGRSG</sequence>
<name>A0ABW0P1E0_9HYPH</name>
<organism evidence="2 3">
    <name type="scientific">Bosea massiliensis</name>
    <dbReference type="NCBI Taxonomy" id="151419"/>
    <lineage>
        <taxon>Bacteria</taxon>
        <taxon>Pseudomonadati</taxon>
        <taxon>Pseudomonadota</taxon>
        <taxon>Alphaproteobacteria</taxon>
        <taxon>Hyphomicrobiales</taxon>
        <taxon>Boseaceae</taxon>
        <taxon>Bosea</taxon>
    </lineage>
</organism>
<accession>A0ABW0P1E0</accession>
<dbReference type="EMBL" id="JBHSLU010000017">
    <property type="protein sequence ID" value="MFC5505493.1"/>
    <property type="molecule type" value="Genomic_DNA"/>
</dbReference>